<dbReference type="PIRSF" id="PIRSF004682">
    <property type="entry name" value="GmhB"/>
    <property type="match status" value="1"/>
</dbReference>
<dbReference type="GO" id="GO:0005737">
    <property type="term" value="C:cytoplasm"/>
    <property type="evidence" value="ECO:0007669"/>
    <property type="project" value="UniProtKB-SubCell"/>
</dbReference>
<dbReference type="GO" id="GO:0046872">
    <property type="term" value="F:metal ion binding"/>
    <property type="evidence" value="ECO:0007669"/>
    <property type="project" value="UniProtKB-KW"/>
</dbReference>
<feature type="binding site" evidence="11">
    <location>
        <begin position="19"/>
        <end position="22"/>
    </location>
    <ligand>
        <name>substrate</name>
    </ligand>
</feature>
<feature type="active site" description="Proton donor" evidence="10">
    <location>
        <position position="13"/>
    </location>
</feature>
<evidence type="ECO:0000313" key="14">
    <source>
        <dbReference type="EMBL" id="KPD04336.1"/>
    </source>
</evidence>
<feature type="binding site" evidence="11">
    <location>
        <begin position="11"/>
        <end position="13"/>
    </location>
    <ligand>
        <name>substrate</name>
    </ligand>
</feature>
<comment type="subcellular location">
    <subcellularLocation>
        <location evidence="1 9">Cytoplasm</location>
    </subcellularLocation>
</comment>
<dbReference type="NCBIfam" id="NF006506">
    <property type="entry name" value="PRK08942.1"/>
    <property type="match status" value="1"/>
</dbReference>
<feature type="binding site" evidence="13">
    <location>
        <position position="136"/>
    </location>
    <ligand>
        <name>Mg(2+)</name>
        <dbReference type="ChEBI" id="CHEBI:18420"/>
    </ligand>
</feature>
<accession>A0A0N1KIY1</accession>
<protein>
    <recommendedName>
        <fullName evidence="7 9">D,D-heptose 1,7-bisphosphate phosphatase</fullName>
        <ecNumber evidence="9">3.1.3.-</ecNumber>
    </recommendedName>
</protein>
<comment type="cofactor">
    <cofactor evidence="13">
        <name>Mg(2+)</name>
        <dbReference type="ChEBI" id="CHEBI:18420"/>
    </cofactor>
</comment>
<evidence type="ECO:0000313" key="15">
    <source>
        <dbReference type="Proteomes" id="UP000053226"/>
    </source>
</evidence>
<dbReference type="Gene3D" id="3.40.50.1000">
    <property type="entry name" value="HAD superfamily/HAD-like"/>
    <property type="match status" value="1"/>
</dbReference>
<organism evidence="14 15">
    <name type="scientific">Moellerella wisconsensis ATCC 35017</name>
    <dbReference type="NCBI Taxonomy" id="1354267"/>
    <lineage>
        <taxon>Bacteria</taxon>
        <taxon>Pseudomonadati</taxon>
        <taxon>Pseudomonadota</taxon>
        <taxon>Gammaproteobacteria</taxon>
        <taxon>Enterobacterales</taxon>
        <taxon>Morganellaceae</taxon>
        <taxon>Moellerella</taxon>
    </lineage>
</organism>
<feature type="site" description="Stabilizes the phosphoryl group" evidence="12">
    <location>
        <position position="111"/>
    </location>
</feature>
<feature type="binding site" evidence="11">
    <location>
        <begin position="53"/>
        <end position="56"/>
    </location>
    <ligand>
        <name>substrate</name>
    </ligand>
</feature>
<dbReference type="NCBIfam" id="TIGR00213">
    <property type="entry name" value="GmhB_yaeD"/>
    <property type="match status" value="1"/>
</dbReference>
<dbReference type="CDD" id="cd07503">
    <property type="entry name" value="HAD_HisB-N"/>
    <property type="match status" value="1"/>
</dbReference>
<evidence type="ECO:0000256" key="1">
    <source>
        <dbReference type="ARBA" id="ARBA00004496"/>
    </source>
</evidence>
<dbReference type="InterPro" id="IPR004446">
    <property type="entry name" value="Heptose_bisP_phosphatase"/>
</dbReference>
<dbReference type="AlphaFoldDB" id="A0A0N1KIY1"/>
<dbReference type="GO" id="GO:0016791">
    <property type="term" value="F:phosphatase activity"/>
    <property type="evidence" value="ECO:0007669"/>
    <property type="project" value="InterPro"/>
</dbReference>
<feature type="binding site" evidence="13">
    <location>
        <position position="11"/>
    </location>
    <ligand>
        <name>Mg(2+)</name>
        <dbReference type="ChEBI" id="CHEBI:18420"/>
    </ligand>
</feature>
<evidence type="ECO:0000256" key="13">
    <source>
        <dbReference type="PIRSR" id="PIRSR004682-4"/>
    </source>
</evidence>
<dbReference type="OrthoDB" id="9781367at2"/>
<feature type="binding site" evidence="13">
    <location>
        <position position="107"/>
    </location>
    <ligand>
        <name>Zn(2+)</name>
        <dbReference type="ChEBI" id="CHEBI:29105"/>
    </ligand>
</feature>
<evidence type="ECO:0000256" key="7">
    <source>
        <dbReference type="ARBA" id="ARBA00031828"/>
    </source>
</evidence>
<feature type="binding site" evidence="13">
    <location>
        <position position="137"/>
    </location>
    <ligand>
        <name>Mg(2+)</name>
        <dbReference type="ChEBI" id="CHEBI:18420"/>
    </ligand>
</feature>
<gene>
    <name evidence="14" type="ORF">M992_0028</name>
</gene>
<dbReference type="InterPro" id="IPR023214">
    <property type="entry name" value="HAD_sf"/>
</dbReference>
<evidence type="ECO:0000256" key="5">
    <source>
        <dbReference type="ARBA" id="ARBA00022833"/>
    </source>
</evidence>
<keyword evidence="4 9" id="KW-0378">Hydrolase</keyword>
<evidence type="ECO:0000256" key="10">
    <source>
        <dbReference type="PIRSR" id="PIRSR004682-1"/>
    </source>
</evidence>
<feature type="binding site" evidence="13">
    <location>
        <position position="109"/>
    </location>
    <ligand>
        <name>Zn(2+)</name>
        <dbReference type="ChEBI" id="CHEBI:29105"/>
    </ligand>
</feature>
<name>A0A0N1KIY1_9GAMM</name>
<dbReference type="SUPFAM" id="SSF56784">
    <property type="entry name" value="HAD-like"/>
    <property type="match status" value="1"/>
</dbReference>
<comment type="cofactor">
    <cofactor evidence="13">
        <name>Zn(2+)</name>
        <dbReference type="ChEBI" id="CHEBI:29105"/>
    </cofactor>
</comment>
<comment type="caution">
    <text evidence="14">The sequence shown here is derived from an EMBL/GenBank/DDBJ whole genome shotgun (WGS) entry which is preliminary data.</text>
</comment>
<dbReference type="GO" id="GO:0005975">
    <property type="term" value="P:carbohydrate metabolic process"/>
    <property type="evidence" value="ECO:0007669"/>
    <property type="project" value="InterPro"/>
</dbReference>
<evidence type="ECO:0000256" key="2">
    <source>
        <dbReference type="ARBA" id="ARBA00022490"/>
    </source>
</evidence>
<evidence type="ECO:0000256" key="11">
    <source>
        <dbReference type="PIRSR" id="PIRSR004682-2"/>
    </source>
</evidence>
<evidence type="ECO:0000256" key="6">
    <source>
        <dbReference type="ARBA" id="ARBA00023277"/>
    </source>
</evidence>
<proteinExistence type="inferred from homology"/>
<evidence type="ECO:0000256" key="8">
    <source>
        <dbReference type="ARBA" id="ARBA00061616"/>
    </source>
</evidence>
<dbReference type="InterPro" id="IPR036412">
    <property type="entry name" value="HAD-like_sf"/>
</dbReference>
<keyword evidence="6 9" id="KW-0119">Carbohydrate metabolism</keyword>
<feature type="binding site" evidence="11">
    <location>
        <begin position="110"/>
        <end position="111"/>
    </location>
    <ligand>
        <name>substrate</name>
    </ligand>
</feature>
<sequence>MNQGIPAIFLDRDGTINIDHGFVHEIDKFEFIDGAIEAMIELKKMGYALVIVTNQSGIGRGIYSEDQFLHLSEWMDWSLADRGIDLDGLYYCPHHPEAEIEEYRIECDCRKPKAGMLIEAQAHLAIDMSSSIMVGDKLADIQAGQAAKVGMNILVRSGQAITPEAEAQADIVIDSIAKLPEILKNLKK</sequence>
<feature type="active site" description="Nucleophile" evidence="10">
    <location>
        <position position="11"/>
    </location>
</feature>
<dbReference type="PANTHER" id="PTHR42891:SF1">
    <property type="entry name" value="D-GLYCERO-BETA-D-MANNO-HEPTOSE-1,7-BISPHOSPHATE 7-PHOSPHATASE"/>
    <property type="match status" value="1"/>
</dbReference>
<keyword evidence="3 13" id="KW-0479">Metal-binding</keyword>
<dbReference type="FunFam" id="3.40.50.1000:FF:000037">
    <property type="entry name" value="D,D-heptose 1,7-bisphosphate phosphatase"/>
    <property type="match status" value="1"/>
</dbReference>
<evidence type="ECO:0000256" key="9">
    <source>
        <dbReference type="PIRNR" id="PIRNR004682"/>
    </source>
</evidence>
<comment type="similarity">
    <text evidence="8 9">Belongs to the gmhB family.</text>
</comment>
<feature type="binding site" evidence="13">
    <location>
        <position position="92"/>
    </location>
    <ligand>
        <name>Zn(2+)</name>
        <dbReference type="ChEBI" id="CHEBI:29105"/>
    </ligand>
</feature>
<dbReference type="EMBL" id="LGAA01000002">
    <property type="protein sequence ID" value="KPD04336.1"/>
    <property type="molecule type" value="Genomic_DNA"/>
</dbReference>
<dbReference type="NCBIfam" id="TIGR01656">
    <property type="entry name" value="Histidinol-ppas"/>
    <property type="match status" value="1"/>
</dbReference>
<keyword evidence="5 13" id="KW-0862">Zinc</keyword>
<feature type="site" description="Contributes to substrate recognition" evidence="12">
    <location>
        <position position="110"/>
    </location>
</feature>
<keyword evidence="15" id="KW-1185">Reference proteome</keyword>
<dbReference type="Proteomes" id="UP000053226">
    <property type="component" value="Unassembled WGS sequence"/>
</dbReference>
<feature type="binding site" evidence="13">
    <location>
        <position position="13"/>
    </location>
    <ligand>
        <name>Mg(2+)</name>
        <dbReference type="ChEBI" id="CHEBI:18420"/>
    </ligand>
</feature>
<feature type="site" description="Stabilizes the phosphoryl group" evidence="12">
    <location>
        <position position="53"/>
    </location>
</feature>
<keyword evidence="13" id="KW-0460">Magnesium</keyword>
<evidence type="ECO:0000256" key="12">
    <source>
        <dbReference type="PIRSR" id="PIRSR004682-3"/>
    </source>
</evidence>
<dbReference type="EC" id="3.1.3.-" evidence="9"/>
<dbReference type="InterPro" id="IPR006549">
    <property type="entry name" value="HAD-SF_hydro_IIIA"/>
</dbReference>
<reference evidence="14 15" key="1">
    <citation type="submission" date="2015-07" db="EMBL/GenBank/DDBJ databases">
        <title>ATOL: Assembling a taxonomically balanced genome-scale reconstruction of the evolutionary history of the Enterobacteriaceae.</title>
        <authorList>
            <person name="Plunkett G.III."/>
            <person name="Neeno-Eckwall E.C."/>
            <person name="Glasner J.D."/>
            <person name="Perna N.T."/>
        </authorList>
    </citation>
    <scope>NUCLEOTIDE SEQUENCE [LARGE SCALE GENOMIC DNA]</scope>
    <source>
        <strain evidence="14 15">ATCC 35017</strain>
    </source>
</reference>
<dbReference type="NCBIfam" id="TIGR01662">
    <property type="entry name" value="HAD-SF-IIIA"/>
    <property type="match status" value="1"/>
</dbReference>
<dbReference type="InterPro" id="IPR006543">
    <property type="entry name" value="Histidinol-phos"/>
</dbReference>
<feature type="binding site" evidence="13">
    <location>
        <position position="94"/>
    </location>
    <ligand>
        <name>Zn(2+)</name>
        <dbReference type="ChEBI" id="CHEBI:29105"/>
    </ligand>
</feature>
<evidence type="ECO:0000256" key="4">
    <source>
        <dbReference type="ARBA" id="ARBA00022801"/>
    </source>
</evidence>
<keyword evidence="2 9" id="KW-0963">Cytoplasm</keyword>
<evidence type="ECO:0000256" key="3">
    <source>
        <dbReference type="ARBA" id="ARBA00022723"/>
    </source>
</evidence>
<feature type="binding site" evidence="11">
    <location>
        <position position="137"/>
    </location>
    <ligand>
        <name>substrate</name>
    </ligand>
</feature>
<dbReference type="Pfam" id="PF13242">
    <property type="entry name" value="Hydrolase_like"/>
    <property type="match status" value="1"/>
</dbReference>
<dbReference type="RefSeq" id="WP_053906875.1">
    <property type="nucleotide sequence ID" value="NZ_CAWMUS010000002.1"/>
</dbReference>
<dbReference type="PANTHER" id="PTHR42891">
    <property type="entry name" value="D-GLYCERO-BETA-D-MANNO-HEPTOSE-1,7-BISPHOSPHATE 7-PHOSPHATASE"/>
    <property type="match status" value="1"/>
</dbReference>